<dbReference type="GO" id="GO:0003676">
    <property type="term" value="F:nucleic acid binding"/>
    <property type="evidence" value="ECO:0007669"/>
    <property type="project" value="InterPro"/>
</dbReference>
<dbReference type="EMBL" id="DF974339">
    <property type="protein sequence ID" value="GAU47700.1"/>
    <property type="molecule type" value="Genomic_DNA"/>
</dbReference>
<evidence type="ECO:0000313" key="2">
    <source>
        <dbReference type="EMBL" id="GAU47700.1"/>
    </source>
</evidence>
<evidence type="ECO:0000313" key="3">
    <source>
        <dbReference type="Proteomes" id="UP000242715"/>
    </source>
</evidence>
<dbReference type="Gene3D" id="3.30.420.10">
    <property type="entry name" value="Ribonuclease H-like superfamily/Ribonuclease H"/>
    <property type="match status" value="1"/>
</dbReference>
<proteinExistence type="predicted"/>
<keyword evidence="3" id="KW-1185">Reference proteome</keyword>
<dbReference type="OrthoDB" id="1436468at2759"/>
<dbReference type="CDD" id="cd06222">
    <property type="entry name" value="RNase_H_like"/>
    <property type="match status" value="1"/>
</dbReference>
<sequence>MRVVTWIPHLDDTIKVNVDGSSFNNPGRSGFGGILCDSNGNRLLGFSGFIEISTSLCAKLHAILNGLKIAQAEGFRNIIIELDSTLTVNFACHGTSQLHPCAPLIQQIRHLHQGD</sequence>
<evidence type="ECO:0000259" key="1">
    <source>
        <dbReference type="PROSITE" id="PS50879"/>
    </source>
</evidence>
<dbReference type="PANTHER" id="PTHR47723:SF19">
    <property type="entry name" value="POLYNUCLEOTIDYL TRANSFERASE, RIBONUCLEASE H-LIKE SUPERFAMILY PROTEIN"/>
    <property type="match status" value="1"/>
</dbReference>
<accession>A0A2Z6PCA2</accession>
<dbReference type="PROSITE" id="PS50879">
    <property type="entry name" value="RNASE_H_1"/>
    <property type="match status" value="1"/>
</dbReference>
<gene>
    <name evidence="2" type="ORF">TSUD_190280</name>
</gene>
<name>A0A2Z6PCA2_TRISU</name>
<reference evidence="3" key="1">
    <citation type="journal article" date="2017" name="Front. Plant Sci.">
        <title>Climate Clever Clovers: New Paradigm to Reduce the Environmental Footprint of Ruminants by Breeding Low Methanogenic Forages Utilizing Haplotype Variation.</title>
        <authorList>
            <person name="Kaur P."/>
            <person name="Appels R."/>
            <person name="Bayer P.E."/>
            <person name="Keeble-Gagnere G."/>
            <person name="Wang J."/>
            <person name="Hirakawa H."/>
            <person name="Shirasawa K."/>
            <person name="Vercoe P."/>
            <person name="Stefanova K."/>
            <person name="Durmic Z."/>
            <person name="Nichols P."/>
            <person name="Revell C."/>
            <person name="Isobe S.N."/>
            <person name="Edwards D."/>
            <person name="Erskine W."/>
        </authorList>
    </citation>
    <scope>NUCLEOTIDE SEQUENCE [LARGE SCALE GENOMIC DNA]</scope>
    <source>
        <strain evidence="3">cv. Daliak</strain>
    </source>
</reference>
<dbReference type="InterPro" id="IPR053151">
    <property type="entry name" value="RNase_H-like"/>
</dbReference>
<dbReference type="AlphaFoldDB" id="A0A2Z6PCA2"/>
<dbReference type="InterPro" id="IPR036397">
    <property type="entry name" value="RNaseH_sf"/>
</dbReference>
<feature type="domain" description="RNase H type-1" evidence="1">
    <location>
        <begin position="10"/>
        <end position="115"/>
    </location>
</feature>
<dbReference type="PANTHER" id="PTHR47723">
    <property type="entry name" value="OS05G0353850 PROTEIN"/>
    <property type="match status" value="1"/>
</dbReference>
<dbReference type="GO" id="GO:0004523">
    <property type="term" value="F:RNA-DNA hybrid ribonuclease activity"/>
    <property type="evidence" value="ECO:0007669"/>
    <property type="project" value="InterPro"/>
</dbReference>
<dbReference type="InterPro" id="IPR002156">
    <property type="entry name" value="RNaseH_domain"/>
</dbReference>
<dbReference type="InterPro" id="IPR044730">
    <property type="entry name" value="RNase_H-like_dom_plant"/>
</dbReference>
<dbReference type="Pfam" id="PF13456">
    <property type="entry name" value="RVT_3"/>
    <property type="match status" value="1"/>
</dbReference>
<organism evidence="2 3">
    <name type="scientific">Trifolium subterraneum</name>
    <name type="common">Subterranean clover</name>
    <dbReference type="NCBI Taxonomy" id="3900"/>
    <lineage>
        <taxon>Eukaryota</taxon>
        <taxon>Viridiplantae</taxon>
        <taxon>Streptophyta</taxon>
        <taxon>Embryophyta</taxon>
        <taxon>Tracheophyta</taxon>
        <taxon>Spermatophyta</taxon>
        <taxon>Magnoliopsida</taxon>
        <taxon>eudicotyledons</taxon>
        <taxon>Gunneridae</taxon>
        <taxon>Pentapetalae</taxon>
        <taxon>rosids</taxon>
        <taxon>fabids</taxon>
        <taxon>Fabales</taxon>
        <taxon>Fabaceae</taxon>
        <taxon>Papilionoideae</taxon>
        <taxon>50 kb inversion clade</taxon>
        <taxon>NPAAA clade</taxon>
        <taxon>Hologalegina</taxon>
        <taxon>IRL clade</taxon>
        <taxon>Trifolieae</taxon>
        <taxon>Trifolium</taxon>
    </lineage>
</organism>
<dbReference type="Proteomes" id="UP000242715">
    <property type="component" value="Unassembled WGS sequence"/>
</dbReference>
<protein>
    <recommendedName>
        <fullName evidence="1">RNase H type-1 domain-containing protein</fullName>
    </recommendedName>
</protein>
<dbReference type="InterPro" id="IPR012337">
    <property type="entry name" value="RNaseH-like_sf"/>
</dbReference>
<dbReference type="SUPFAM" id="SSF53098">
    <property type="entry name" value="Ribonuclease H-like"/>
    <property type="match status" value="1"/>
</dbReference>